<dbReference type="Proteomes" id="UP000557717">
    <property type="component" value="Unassembled WGS sequence"/>
</dbReference>
<dbReference type="SUPFAM" id="SSF48208">
    <property type="entry name" value="Six-hairpin glycosidases"/>
    <property type="match status" value="1"/>
</dbReference>
<dbReference type="EMBL" id="JACHFD010000020">
    <property type="protein sequence ID" value="MBB5353093.1"/>
    <property type="molecule type" value="Genomic_DNA"/>
</dbReference>
<feature type="domain" description="Glycoside hydrolase GH146 substrate-binding" evidence="5">
    <location>
        <begin position="664"/>
        <end position="794"/>
    </location>
</feature>
<dbReference type="AlphaFoldDB" id="A0A840V618"/>
<dbReference type="InterPro" id="IPR012878">
    <property type="entry name" value="Beta-AFase-like_GH127_cat"/>
</dbReference>
<dbReference type="InterPro" id="IPR008928">
    <property type="entry name" value="6-hairpin_glycosidase_sf"/>
</dbReference>
<dbReference type="Pfam" id="PF20620">
    <property type="entry name" value="DUF6805"/>
    <property type="match status" value="1"/>
</dbReference>
<protein>
    <recommendedName>
        <fullName evidence="9">Non-reducing end beta-L-arabinofuranosidase</fullName>
    </recommendedName>
</protein>
<evidence type="ECO:0000313" key="8">
    <source>
        <dbReference type="Proteomes" id="UP000557717"/>
    </source>
</evidence>
<keyword evidence="8" id="KW-1185">Reference proteome</keyword>
<evidence type="ECO:0000313" key="7">
    <source>
        <dbReference type="EMBL" id="MBB5353093.1"/>
    </source>
</evidence>
<keyword evidence="2" id="KW-0732">Signal</keyword>
<dbReference type="PANTHER" id="PTHR31151">
    <property type="entry name" value="PROLINE-TRNA LIGASE (DUF1680)"/>
    <property type="match status" value="1"/>
</dbReference>
<feature type="domain" description="Non-reducing end beta-L-arabinofuranosidase-like GH127 middle" evidence="6">
    <location>
        <begin position="432"/>
        <end position="526"/>
    </location>
</feature>
<dbReference type="PANTHER" id="PTHR31151:SF0">
    <property type="entry name" value="PROLINE-TRNA LIGASE (DUF1680)"/>
    <property type="match status" value="1"/>
</dbReference>
<evidence type="ECO:0008006" key="9">
    <source>
        <dbReference type="Google" id="ProtNLM"/>
    </source>
</evidence>
<evidence type="ECO:0000259" key="5">
    <source>
        <dbReference type="Pfam" id="PF20620"/>
    </source>
</evidence>
<dbReference type="InterPro" id="IPR032275">
    <property type="entry name" value="DUF4986"/>
</dbReference>
<dbReference type="InterPro" id="IPR046544">
    <property type="entry name" value="GH146_SB_dom"/>
</dbReference>
<feature type="signal peptide" evidence="2">
    <location>
        <begin position="1"/>
        <end position="24"/>
    </location>
</feature>
<evidence type="ECO:0000259" key="6">
    <source>
        <dbReference type="Pfam" id="PF20736"/>
    </source>
</evidence>
<dbReference type="InterPro" id="IPR049046">
    <property type="entry name" value="Beta-AFase-like_GH127_middle"/>
</dbReference>
<feature type="chain" id="PRO_5032846574" description="Non-reducing end beta-L-arabinofuranosidase" evidence="2">
    <location>
        <begin position="25"/>
        <end position="800"/>
    </location>
</feature>
<gene>
    <name evidence="7" type="ORF">HNR46_003346</name>
</gene>
<evidence type="ECO:0000259" key="3">
    <source>
        <dbReference type="Pfam" id="PF07944"/>
    </source>
</evidence>
<accession>A0A840V618</accession>
<dbReference type="Pfam" id="PF20736">
    <property type="entry name" value="Glyco_hydro127M"/>
    <property type="match status" value="1"/>
</dbReference>
<comment type="caution">
    <text evidence="7">The sequence shown here is derived from an EMBL/GenBank/DDBJ whole genome shotgun (WGS) entry which is preliminary data.</text>
</comment>
<feature type="region of interest" description="Disordered" evidence="1">
    <location>
        <begin position="659"/>
        <end position="678"/>
    </location>
</feature>
<feature type="domain" description="Non-reducing end beta-L-arabinofuranosidase-like GH127 catalytic" evidence="3">
    <location>
        <begin position="43"/>
        <end position="421"/>
    </location>
</feature>
<name>A0A840V618_9BACT</name>
<proteinExistence type="predicted"/>
<feature type="domain" description="DUF4986" evidence="4">
    <location>
        <begin position="554"/>
        <end position="638"/>
    </location>
</feature>
<reference evidence="7 8" key="1">
    <citation type="submission" date="2020-08" db="EMBL/GenBank/DDBJ databases">
        <title>Genomic Encyclopedia of Type Strains, Phase IV (KMG-IV): sequencing the most valuable type-strain genomes for metagenomic binning, comparative biology and taxonomic classification.</title>
        <authorList>
            <person name="Goeker M."/>
        </authorList>
    </citation>
    <scope>NUCLEOTIDE SEQUENCE [LARGE SCALE GENOMIC DNA]</scope>
    <source>
        <strain evidence="7 8">YC6886</strain>
    </source>
</reference>
<evidence type="ECO:0000256" key="1">
    <source>
        <dbReference type="SAM" id="MobiDB-lite"/>
    </source>
</evidence>
<dbReference type="Pfam" id="PF16375">
    <property type="entry name" value="DUF4986"/>
    <property type="match status" value="1"/>
</dbReference>
<evidence type="ECO:0000259" key="4">
    <source>
        <dbReference type="Pfam" id="PF16375"/>
    </source>
</evidence>
<dbReference type="RefSeq" id="WP_184020663.1">
    <property type="nucleotide sequence ID" value="NZ_JACHFD010000020.1"/>
</dbReference>
<dbReference type="Pfam" id="PF07944">
    <property type="entry name" value="Beta-AFase-like_GH127_cat"/>
    <property type="match status" value="1"/>
</dbReference>
<sequence>MHFRSKTLVCLCGMGMALSASSSAAEKLKVDPSTPVELFPLSSVRVLEGPFAQAVEVNRRYLLALDPDRLLAPFRREAGLPAKAESYENWENTGLDGHTAGHYLAALANMIAAGDDADHELRKRLDHMLDELELCQIAAGNGYLGGVPGSREFWGKIAAGDVEAIWSKWVPWYNVHKTFAGLRDVYLRLDEPRARELLVHLGDWCVDLISGISDEGMQRMLRSEYGGMNETLADIYAITGEAKYLEAARRFGDRGVFEPLFRHEDRLTGLHANTQIPKIIGMERIAALTNDGKLEDGARFFWETVTEHRNVAFGGNSVAEHFNDPKDFRGMLEHREGPETCNTYNMLRLTEQLFERRPEARLADYYERALFNHILASIHPKEPGFVYFTPIRPEHYRVYSEPEHCFWCCVGTGMENPGKYGEFIYAKAKDGVFVNLFIPSELKISDRLQIRQETAFPNEQATRLKMELKQASTFTLYLRHPRWVASEGFQVTVNGEVVETRSAPSSYLAVRREWHGGDVVELRLPMETSVERLPDGSDWVALLHGPIVLASPSGKEDLKGLHADGTRMGHVAWGPEVPLDQVPVLLTSEEALVKHVQADPQAGPMHFRLSGVVDPARSEGLSLQPFYTLHESRYQMYWELTSREKVEARRSKLAAQEREKAAREAATVDQVTAGEQQPEVEHDLKGEGMETGLHNGRRWRHGQWIQYTLRTHGEKDLDLVVTYWGGDSGRQFDILVGGTRLATQELKGEAPDQFIEKRYPIPAEVLASAKEGKIDVRFEAKVWLAGGIFDLRLMKPTVGE</sequence>
<evidence type="ECO:0000256" key="2">
    <source>
        <dbReference type="SAM" id="SignalP"/>
    </source>
</evidence>
<dbReference type="GO" id="GO:0005975">
    <property type="term" value="P:carbohydrate metabolic process"/>
    <property type="evidence" value="ECO:0007669"/>
    <property type="project" value="InterPro"/>
</dbReference>
<organism evidence="7 8">
    <name type="scientific">Haloferula luteola</name>
    <dbReference type="NCBI Taxonomy" id="595692"/>
    <lineage>
        <taxon>Bacteria</taxon>
        <taxon>Pseudomonadati</taxon>
        <taxon>Verrucomicrobiota</taxon>
        <taxon>Verrucomicrobiia</taxon>
        <taxon>Verrucomicrobiales</taxon>
        <taxon>Verrucomicrobiaceae</taxon>
        <taxon>Haloferula</taxon>
    </lineage>
</organism>